<dbReference type="InterPro" id="IPR014975">
    <property type="entry name" value="DUF1836"/>
</dbReference>
<dbReference type="AlphaFoldDB" id="A0A1A5YHE9"/>
<reference evidence="1 2" key="1">
    <citation type="submission" date="2016-05" db="EMBL/GenBank/DDBJ databases">
        <title>Paenibacillus oryzae. sp. nov., isolated from the rice root.</title>
        <authorList>
            <person name="Zhang J."/>
            <person name="Zhang X."/>
        </authorList>
    </citation>
    <scope>NUCLEOTIDE SEQUENCE [LARGE SCALE GENOMIC DNA]</scope>
    <source>
        <strain evidence="1 2">1DrF-4</strain>
    </source>
</reference>
<protein>
    <recommendedName>
        <fullName evidence="3">DUF1836 domain-containing protein</fullName>
    </recommendedName>
</protein>
<dbReference type="Proteomes" id="UP000092024">
    <property type="component" value="Unassembled WGS sequence"/>
</dbReference>
<dbReference type="PANTHER" id="PTHR40056">
    <property type="entry name" value="HYPOTHETICAL CYTOSOLIC PROTEIN"/>
    <property type="match status" value="1"/>
</dbReference>
<evidence type="ECO:0000313" key="1">
    <source>
        <dbReference type="EMBL" id="OBR65017.1"/>
    </source>
</evidence>
<dbReference type="Pfam" id="PF08876">
    <property type="entry name" value="DUF1836"/>
    <property type="match status" value="1"/>
</dbReference>
<dbReference type="EMBL" id="LYPA01000064">
    <property type="protein sequence ID" value="OBR65017.1"/>
    <property type="molecule type" value="Genomic_DNA"/>
</dbReference>
<organism evidence="1 2">
    <name type="scientific">Paenibacillus oryzae</name>
    <dbReference type="NCBI Taxonomy" id="1844972"/>
    <lineage>
        <taxon>Bacteria</taxon>
        <taxon>Bacillati</taxon>
        <taxon>Bacillota</taxon>
        <taxon>Bacilli</taxon>
        <taxon>Bacillales</taxon>
        <taxon>Paenibacillaceae</taxon>
        <taxon>Paenibacillus</taxon>
    </lineage>
</organism>
<proteinExistence type="predicted"/>
<dbReference type="STRING" id="1844972.A7K91_05470"/>
<keyword evidence="2" id="KW-1185">Reference proteome</keyword>
<sequence>MEGFRMTRSELAEVLVSLKCGEKQKTADILRQAWKLSMTSAVERSGGGLPEPLPSIVEKLMRSGDRKGLSLHEIAELGQLAEYACPAATSLQNWVKRDFKDYFESPQAGKKYSLDQAALLLIIDDLKTNLDFESLRRLFSIVFMSDEGLEGCSVYGSRLSPLDIYAAYADIYEELKNDLASDRRTARRLENEIRRRAEAAVPALSQCNERVRQAIKNLLLLAVISVQSAFFQAMARRYCQETLYLGRK</sequence>
<comment type="caution">
    <text evidence="1">The sequence shown here is derived from an EMBL/GenBank/DDBJ whole genome shotgun (WGS) entry which is preliminary data.</text>
</comment>
<evidence type="ECO:0000313" key="2">
    <source>
        <dbReference type="Proteomes" id="UP000092024"/>
    </source>
</evidence>
<evidence type="ECO:0008006" key="3">
    <source>
        <dbReference type="Google" id="ProtNLM"/>
    </source>
</evidence>
<accession>A0A1A5YHE9</accession>
<dbReference type="PANTHER" id="PTHR40056:SF1">
    <property type="entry name" value="DUF1836 DOMAIN-CONTAINING PROTEIN"/>
    <property type="match status" value="1"/>
</dbReference>
<name>A0A1A5YHE9_9BACL</name>
<gene>
    <name evidence="1" type="ORF">A7K91_05470</name>
</gene>